<feature type="compositionally biased region" description="Low complexity" evidence="5">
    <location>
        <begin position="90"/>
        <end position="104"/>
    </location>
</feature>
<protein>
    <submittedName>
        <fullName evidence="7">Uncharacterized protein</fullName>
    </submittedName>
</protein>
<gene>
    <name evidence="7" type="ORF">K431DRAFT_283666</name>
</gene>
<evidence type="ECO:0000256" key="5">
    <source>
        <dbReference type="SAM" id="MobiDB-lite"/>
    </source>
</evidence>
<keyword evidence="3 6" id="KW-1133">Transmembrane helix</keyword>
<dbReference type="EMBL" id="MU003780">
    <property type="protein sequence ID" value="KAF2722840.1"/>
    <property type="molecule type" value="Genomic_DNA"/>
</dbReference>
<dbReference type="GO" id="GO:0071944">
    <property type="term" value="C:cell periphery"/>
    <property type="evidence" value="ECO:0007669"/>
    <property type="project" value="UniProtKB-ARBA"/>
</dbReference>
<dbReference type="OrthoDB" id="3883986at2759"/>
<feature type="region of interest" description="Disordered" evidence="5">
    <location>
        <begin position="70"/>
        <end position="110"/>
    </location>
</feature>
<feature type="transmembrane region" description="Helical" evidence="6">
    <location>
        <begin position="115"/>
        <end position="138"/>
    </location>
</feature>
<evidence type="ECO:0000313" key="8">
    <source>
        <dbReference type="Proteomes" id="UP000799441"/>
    </source>
</evidence>
<accession>A0A9P4QAY3</accession>
<evidence type="ECO:0000256" key="1">
    <source>
        <dbReference type="ARBA" id="ARBA00004167"/>
    </source>
</evidence>
<feature type="region of interest" description="Disordered" evidence="5">
    <location>
        <begin position="245"/>
        <end position="281"/>
    </location>
</feature>
<feature type="compositionally biased region" description="Basic and acidic residues" evidence="5">
    <location>
        <begin position="409"/>
        <end position="420"/>
    </location>
</feature>
<dbReference type="Proteomes" id="UP000799441">
    <property type="component" value="Unassembled WGS sequence"/>
</dbReference>
<dbReference type="GO" id="GO:0016020">
    <property type="term" value="C:membrane"/>
    <property type="evidence" value="ECO:0007669"/>
    <property type="project" value="UniProtKB-SubCell"/>
</dbReference>
<feature type="compositionally biased region" description="Low complexity" evidence="5">
    <location>
        <begin position="70"/>
        <end position="83"/>
    </location>
</feature>
<reference evidence="7" key="1">
    <citation type="journal article" date="2020" name="Stud. Mycol.">
        <title>101 Dothideomycetes genomes: a test case for predicting lifestyles and emergence of pathogens.</title>
        <authorList>
            <person name="Haridas S."/>
            <person name="Albert R."/>
            <person name="Binder M."/>
            <person name="Bloem J."/>
            <person name="Labutti K."/>
            <person name="Salamov A."/>
            <person name="Andreopoulos B."/>
            <person name="Baker S."/>
            <person name="Barry K."/>
            <person name="Bills G."/>
            <person name="Bluhm B."/>
            <person name="Cannon C."/>
            <person name="Castanera R."/>
            <person name="Culley D."/>
            <person name="Daum C."/>
            <person name="Ezra D."/>
            <person name="Gonzalez J."/>
            <person name="Henrissat B."/>
            <person name="Kuo A."/>
            <person name="Liang C."/>
            <person name="Lipzen A."/>
            <person name="Lutzoni F."/>
            <person name="Magnuson J."/>
            <person name="Mondo S."/>
            <person name="Nolan M."/>
            <person name="Ohm R."/>
            <person name="Pangilinan J."/>
            <person name="Park H.-J."/>
            <person name="Ramirez L."/>
            <person name="Alfaro M."/>
            <person name="Sun H."/>
            <person name="Tritt A."/>
            <person name="Yoshinaga Y."/>
            <person name="Zwiers L.-H."/>
            <person name="Turgeon B."/>
            <person name="Goodwin S."/>
            <person name="Spatafora J."/>
            <person name="Crous P."/>
            <person name="Grigoriev I."/>
        </authorList>
    </citation>
    <scope>NUCLEOTIDE SEQUENCE</scope>
    <source>
        <strain evidence="7">CBS 116435</strain>
    </source>
</reference>
<feature type="compositionally biased region" description="Polar residues" evidence="5">
    <location>
        <begin position="248"/>
        <end position="276"/>
    </location>
</feature>
<keyword evidence="8" id="KW-1185">Reference proteome</keyword>
<evidence type="ECO:0000256" key="3">
    <source>
        <dbReference type="ARBA" id="ARBA00022989"/>
    </source>
</evidence>
<comment type="subcellular location">
    <subcellularLocation>
        <location evidence="1">Membrane</location>
        <topology evidence="1">Single-pass membrane protein</topology>
    </subcellularLocation>
</comment>
<evidence type="ECO:0000313" key="7">
    <source>
        <dbReference type="EMBL" id="KAF2722840.1"/>
    </source>
</evidence>
<dbReference type="PANTHER" id="PTHR15549">
    <property type="entry name" value="PAIRED IMMUNOGLOBULIN-LIKE TYPE 2 RECEPTOR"/>
    <property type="match status" value="1"/>
</dbReference>
<evidence type="ECO:0000256" key="2">
    <source>
        <dbReference type="ARBA" id="ARBA00022692"/>
    </source>
</evidence>
<sequence length="420" mass="45784">MSSSSTSTTSATSASTTDPPLAFWSLADSLISSYYPSTTITNINDLTFPPTVVIGGSTIVASSTVLDQTPTSRSSILPTSSISGNQAQQSSDAAAPVTSTASPSHQRSDEGDRNLGIILGVVLGAISLGLLVTLIWCLRRRRQHRGLQERQQPSPSQTEIASEWRRETTGTPQMWLDLYNRQVWQHTPPVSKHPAFIHSLAQPRTPAERSDPFLSSQERVDAPLAGRAHSSSREMVAAPAELDATPSAAPSTAMLQHSRSPYTRDLTNSSGSSSVPFYTPDESVEPQYRVAPLDFLSPAESAQQSMPFLEHHEPTKPAAPVFPMPYNQSRQLINNDLDPPSHSRYSPYRDSNPFMSQEENDTSTDAISPILPVRNPKRGSAPKIHYPSWKEVSGFNFMSEGDPDGNSFDDSHGRQHGEAY</sequence>
<name>A0A9P4QAY3_9PEZI</name>
<dbReference type="AlphaFoldDB" id="A0A9P4QAY3"/>
<dbReference type="InterPro" id="IPR051694">
    <property type="entry name" value="Immunoregulatory_rcpt-like"/>
</dbReference>
<proteinExistence type="predicted"/>
<keyword evidence="4 6" id="KW-0472">Membrane</keyword>
<evidence type="ECO:0000256" key="6">
    <source>
        <dbReference type="SAM" id="Phobius"/>
    </source>
</evidence>
<comment type="caution">
    <text evidence="7">The sequence shown here is derived from an EMBL/GenBank/DDBJ whole genome shotgun (WGS) entry which is preliminary data.</text>
</comment>
<evidence type="ECO:0000256" key="4">
    <source>
        <dbReference type="ARBA" id="ARBA00023136"/>
    </source>
</evidence>
<feature type="region of interest" description="Disordered" evidence="5">
    <location>
        <begin position="330"/>
        <end position="420"/>
    </location>
</feature>
<organism evidence="7 8">
    <name type="scientific">Polychaeton citri CBS 116435</name>
    <dbReference type="NCBI Taxonomy" id="1314669"/>
    <lineage>
        <taxon>Eukaryota</taxon>
        <taxon>Fungi</taxon>
        <taxon>Dikarya</taxon>
        <taxon>Ascomycota</taxon>
        <taxon>Pezizomycotina</taxon>
        <taxon>Dothideomycetes</taxon>
        <taxon>Dothideomycetidae</taxon>
        <taxon>Capnodiales</taxon>
        <taxon>Capnodiaceae</taxon>
        <taxon>Polychaeton</taxon>
    </lineage>
</organism>
<keyword evidence="2 6" id="KW-0812">Transmembrane</keyword>